<keyword evidence="3" id="KW-0808">Transferase</keyword>
<gene>
    <name evidence="6" type="ORF">KTT_28400</name>
</gene>
<dbReference type="PROSITE" id="PS00092">
    <property type="entry name" value="N6_MTASE"/>
    <property type="match status" value="1"/>
</dbReference>
<dbReference type="Pfam" id="PF01555">
    <property type="entry name" value="N6_N4_Mtase"/>
    <property type="match status" value="1"/>
</dbReference>
<dbReference type="InterPro" id="IPR002941">
    <property type="entry name" value="DNA_methylase_N4/N6"/>
</dbReference>
<sequence length="349" mass="40340">MAELIWKGKPASLIPASSPHIPSPRPLLTQQVYMPESPQGTTSHDSPSTAWQNRLIWGDKTAFLPALLVDFAGTIDLIYIDPPFMTGRTFRRGAEIVYHDTWNNDLDIYLQWLYETLSTLHTLLSPRGSLYIHLDWRTIHYAKIMLDEIFRSGSARSGAGFKNEIIWHYQSGGNTRKYYSRKHDTLLLYTKSGQYCFHGERIARPRGQVRRNHMRKEIAEDGRITWTIRSSGRIYTYDEETPMPITDVWNDISHLHQKDPERTGYSTQKPEALLERIILASSEENDLILDCFCGSGVTAVVAERLNRRWIVGDQNELAISTTRQRLLTHELKRSFVLQQLHEQHSLFTD</sequence>
<dbReference type="EMBL" id="BIFR01000001">
    <property type="protein sequence ID" value="GCE12981.1"/>
    <property type="molecule type" value="Genomic_DNA"/>
</dbReference>
<feature type="domain" description="DNA methylase N-4/N-6" evidence="5">
    <location>
        <begin position="75"/>
        <end position="319"/>
    </location>
</feature>
<evidence type="ECO:0000259" key="5">
    <source>
        <dbReference type="Pfam" id="PF01555"/>
    </source>
</evidence>
<dbReference type="GO" id="GO:0032259">
    <property type="term" value="P:methylation"/>
    <property type="evidence" value="ECO:0007669"/>
    <property type="project" value="UniProtKB-KW"/>
</dbReference>
<dbReference type="RefSeq" id="WP_126580552.1">
    <property type="nucleotide sequence ID" value="NZ_BIFR01000001.1"/>
</dbReference>
<dbReference type="Proteomes" id="UP000287352">
    <property type="component" value="Unassembled WGS sequence"/>
</dbReference>
<dbReference type="GO" id="GO:0003677">
    <property type="term" value="F:DNA binding"/>
    <property type="evidence" value="ECO:0007669"/>
    <property type="project" value="InterPro"/>
</dbReference>
<organism evidence="6 7">
    <name type="scientific">Tengunoibacter tsumagoiensis</name>
    <dbReference type="NCBI Taxonomy" id="2014871"/>
    <lineage>
        <taxon>Bacteria</taxon>
        <taxon>Bacillati</taxon>
        <taxon>Chloroflexota</taxon>
        <taxon>Ktedonobacteria</taxon>
        <taxon>Ktedonobacterales</taxon>
        <taxon>Dictyobacteraceae</taxon>
        <taxon>Tengunoibacter</taxon>
    </lineage>
</organism>
<dbReference type="PRINTS" id="PR00506">
    <property type="entry name" value="D21N6MTFRASE"/>
</dbReference>
<dbReference type="OrthoDB" id="9800801at2"/>
<keyword evidence="7" id="KW-1185">Reference proteome</keyword>
<comment type="caution">
    <text evidence="6">The sequence shown here is derived from an EMBL/GenBank/DDBJ whole genome shotgun (WGS) entry which is preliminary data.</text>
</comment>
<dbReference type="GO" id="GO:0008170">
    <property type="term" value="F:N-methyltransferase activity"/>
    <property type="evidence" value="ECO:0007669"/>
    <property type="project" value="InterPro"/>
</dbReference>
<dbReference type="AlphaFoldDB" id="A0A402A1W1"/>
<dbReference type="Gene3D" id="3.40.50.150">
    <property type="entry name" value="Vaccinia Virus protein VP39"/>
    <property type="match status" value="1"/>
</dbReference>
<dbReference type="InterPro" id="IPR029063">
    <property type="entry name" value="SAM-dependent_MTases_sf"/>
</dbReference>
<dbReference type="SUPFAM" id="SSF53335">
    <property type="entry name" value="S-adenosyl-L-methionine-dependent methyltransferases"/>
    <property type="match status" value="1"/>
</dbReference>
<protein>
    <recommendedName>
        <fullName evidence="5">DNA methylase N-4/N-6 domain-containing protein</fullName>
    </recommendedName>
</protein>
<comment type="similarity">
    <text evidence="1">Belongs to the N(4)/N(6)-methyltransferase family.</text>
</comment>
<proteinExistence type="inferred from homology"/>
<evidence type="ECO:0000313" key="6">
    <source>
        <dbReference type="EMBL" id="GCE12981.1"/>
    </source>
</evidence>
<keyword evidence="4" id="KW-0949">S-adenosyl-L-methionine</keyword>
<dbReference type="InterPro" id="IPR002052">
    <property type="entry name" value="DNA_methylase_N6_adenine_CS"/>
</dbReference>
<evidence type="ECO:0000256" key="3">
    <source>
        <dbReference type="ARBA" id="ARBA00022679"/>
    </source>
</evidence>
<evidence type="ECO:0000256" key="1">
    <source>
        <dbReference type="ARBA" id="ARBA00006594"/>
    </source>
</evidence>
<accession>A0A402A1W1</accession>
<evidence type="ECO:0000256" key="2">
    <source>
        <dbReference type="ARBA" id="ARBA00022603"/>
    </source>
</evidence>
<keyword evidence="2" id="KW-0489">Methyltransferase</keyword>
<dbReference type="InterPro" id="IPR002295">
    <property type="entry name" value="N4/N6-MTase_EcoPI_Mod-like"/>
</dbReference>
<evidence type="ECO:0000256" key="4">
    <source>
        <dbReference type="ARBA" id="ARBA00022691"/>
    </source>
</evidence>
<reference evidence="7" key="1">
    <citation type="submission" date="2018-12" db="EMBL/GenBank/DDBJ databases">
        <title>Tengunoibacter tsumagoiensis gen. nov., sp. nov., Dictyobacter kobayashii sp. nov., D. alpinus sp. nov., and D. joshuensis sp. nov. and description of Dictyobacteraceae fam. nov. within the order Ktedonobacterales isolated from Tengu-no-mugimeshi.</title>
        <authorList>
            <person name="Wang C.M."/>
            <person name="Zheng Y."/>
            <person name="Sakai Y."/>
            <person name="Toyoda A."/>
            <person name="Minakuchi Y."/>
            <person name="Abe K."/>
            <person name="Yokota A."/>
            <person name="Yabe S."/>
        </authorList>
    </citation>
    <scope>NUCLEOTIDE SEQUENCE [LARGE SCALE GENOMIC DNA]</scope>
    <source>
        <strain evidence="7">Uno3</strain>
    </source>
</reference>
<evidence type="ECO:0000313" key="7">
    <source>
        <dbReference type="Proteomes" id="UP000287352"/>
    </source>
</evidence>
<name>A0A402A1W1_9CHLR</name>